<keyword evidence="3" id="KW-0418">Kinase</keyword>
<evidence type="ECO:0000313" key="4">
    <source>
        <dbReference type="Proteomes" id="UP000255423"/>
    </source>
</evidence>
<dbReference type="SMART" id="SM00471">
    <property type="entry name" value="HDc"/>
    <property type="match status" value="1"/>
</dbReference>
<dbReference type="Gene3D" id="1.10.3210.10">
    <property type="entry name" value="Hypothetical protein af1432"/>
    <property type="match status" value="1"/>
</dbReference>
<dbReference type="InterPro" id="IPR037522">
    <property type="entry name" value="HD_GYP_dom"/>
</dbReference>
<feature type="transmembrane region" description="Helical" evidence="1">
    <location>
        <begin position="96"/>
        <end position="117"/>
    </location>
</feature>
<dbReference type="Pfam" id="PF16927">
    <property type="entry name" value="HisKA_7TM"/>
    <property type="match status" value="1"/>
</dbReference>
<feature type="transmembrane region" description="Helical" evidence="1">
    <location>
        <begin position="137"/>
        <end position="160"/>
    </location>
</feature>
<reference evidence="3 4" key="1">
    <citation type="submission" date="2017-08" db="EMBL/GenBank/DDBJ databases">
        <authorList>
            <person name="de Groot N.N."/>
        </authorList>
    </citation>
    <scope>NUCLEOTIDE SEQUENCE [LARGE SCALE GENOMIC DNA]</scope>
    <source>
        <strain evidence="3 4">HM2</strain>
    </source>
</reference>
<dbReference type="InterPro" id="IPR031621">
    <property type="entry name" value="HisKA_7TM"/>
</dbReference>
<dbReference type="SUPFAM" id="SSF109604">
    <property type="entry name" value="HD-domain/PDEase-like"/>
    <property type="match status" value="1"/>
</dbReference>
<keyword evidence="1" id="KW-1133">Transmembrane helix</keyword>
<name>A0A380RWI5_FIBSU</name>
<dbReference type="Pfam" id="PF13487">
    <property type="entry name" value="HD_5"/>
    <property type="match status" value="1"/>
</dbReference>
<feature type="transmembrane region" description="Helical" evidence="1">
    <location>
        <begin position="6"/>
        <end position="24"/>
    </location>
</feature>
<dbReference type="PANTHER" id="PTHR45228">
    <property type="entry name" value="CYCLIC DI-GMP PHOSPHODIESTERASE TM_0186-RELATED"/>
    <property type="match status" value="1"/>
</dbReference>
<evidence type="ECO:0000259" key="2">
    <source>
        <dbReference type="PROSITE" id="PS51832"/>
    </source>
</evidence>
<dbReference type="PROSITE" id="PS51832">
    <property type="entry name" value="HD_GYP"/>
    <property type="match status" value="1"/>
</dbReference>
<feature type="transmembrane region" description="Helical" evidence="1">
    <location>
        <begin position="31"/>
        <end position="52"/>
    </location>
</feature>
<feature type="transmembrane region" description="Helical" evidence="1">
    <location>
        <begin position="64"/>
        <end position="84"/>
    </location>
</feature>
<dbReference type="InterPro" id="IPR052020">
    <property type="entry name" value="Cyclic_di-GMP/3'3'-cGAMP_PDE"/>
</dbReference>
<evidence type="ECO:0000256" key="1">
    <source>
        <dbReference type="SAM" id="Phobius"/>
    </source>
</evidence>
<keyword evidence="1" id="KW-0472">Membrane</keyword>
<organism evidence="3 4">
    <name type="scientific">Fibrobacter succinogenes</name>
    <name type="common">Bacteroides succinogenes</name>
    <dbReference type="NCBI Taxonomy" id="833"/>
    <lineage>
        <taxon>Bacteria</taxon>
        <taxon>Pseudomonadati</taxon>
        <taxon>Fibrobacterota</taxon>
        <taxon>Fibrobacteria</taxon>
        <taxon>Fibrobacterales</taxon>
        <taxon>Fibrobacteraceae</taxon>
        <taxon>Fibrobacter</taxon>
    </lineage>
</organism>
<dbReference type="CDD" id="cd00077">
    <property type="entry name" value="HDc"/>
    <property type="match status" value="1"/>
</dbReference>
<protein>
    <submittedName>
        <fullName evidence="3">N-terminal 7TM region of histidine kinase</fullName>
    </submittedName>
</protein>
<dbReference type="EMBL" id="UHJL01000001">
    <property type="protein sequence ID" value="SUQ19908.1"/>
    <property type="molecule type" value="Genomic_DNA"/>
</dbReference>
<keyword evidence="3" id="KW-0808">Transferase</keyword>
<dbReference type="PANTHER" id="PTHR45228:SF5">
    <property type="entry name" value="CYCLIC DI-GMP PHOSPHODIESTERASE VC_1348-RELATED"/>
    <property type="match status" value="1"/>
</dbReference>
<proteinExistence type="predicted"/>
<feature type="domain" description="HD-GYP" evidence="2">
    <location>
        <begin position="360"/>
        <end position="568"/>
    </location>
</feature>
<evidence type="ECO:0000313" key="3">
    <source>
        <dbReference type="EMBL" id="SUQ19908.1"/>
    </source>
</evidence>
<feature type="transmembrane region" description="Helical" evidence="1">
    <location>
        <begin position="172"/>
        <end position="191"/>
    </location>
</feature>
<gene>
    <name evidence="3" type="ORF">SAMN05661053_1152</name>
</gene>
<sequence length="568" mass="65363">MGYIYLTLMFVLSAVNLAVLSLRFQNQRNNYVYYAFYAILVANFGHWLLGFSESVEGAIIANKVNYLGGSFLPMFMFFALLKVCKMSIPKWMHLMLIAMSFTICALAMTVGYFPAYYKTVEYVVQAGVGNYVATYGWAHGLFNAFLVSYVILDIWIIIRAILHQKMVSLKNIIAMIIGEIATIMSFFLARFLGSDMLIMPFIYVLDQVLLLYICNNVKWYDITECVIESIETESSCAYLSFSIDGAYLGANRIAMNFFPELVKMRVDAHLKGETELQQHIMSWIEKYRKSKILTDYCQMTEFNYSGRHYKCEVKVLRQVHGKNVFLFRIEDNTQEQQYIDALGRSNSMLQKNMVKTENEKLSVQEKWIVGMAQMAESRAGNMDGHIKRTSEVVKILVSMMRKKGIDNLSDKFLDVLIAAAPMYDLGKVAIDDAVLRKPGRFNFDDYEIMKTHAAKGANIIEKLLSEVKDNYFVSVAKNMALYHHERWDGTGYPEQRSGENIPMEARIMALADVYDALVSKRCYKERMSFREARDVILASMGKQFDPHLKDCFLECQDQLMDYYCSVDH</sequence>
<dbReference type="Proteomes" id="UP000255423">
    <property type="component" value="Unassembled WGS sequence"/>
</dbReference>
<dbReference type="GO" id="GO:0016301">
    <property type="term" value="F:kinase activity"/>
    <property type="evidence" value="ECO:0007669"/>
    <property type="project" value="UniProtKB-KW"/>
</dbReference>
<keyword evidence="1" id="KW-0812">Transmembrane</keyword>
<dbReference type="RefSeq" id="WP_109572405.1">
    <property type="nucleotide sequence ID" value="NZ_UHJL01000001.1"/>
</dbReference>
<accession>A0A380RWI5</accession>
<dbReference type="AlphaFoldDB" id="A0A380RWI5"/>
<dbReference type="InterPro" id="IPR003607">
    <property type="entry name" value="HD/PDEase_dom"/>
</dbReference>